<reference evidence="2" key="1">
    <citation type="submission" date="2023-03" db="EMBL/GenBank/DDBJ databases">
        <title>Actinoallomurus iriomotensis NBRC 103681.</title>
        <authorList>
            <person name="Ichikawa N."/>
            <person name="Sato H."/>
            <person name="Tonouchi N."/>
        </authorList>
    </citation>
    <scope>NUCLEOTIDE SEQUENCE</scope>
    <source>
        <strain evidence="2">NBRC 103681</strain>
    </source>
</reference>
<feature type="region of interest" description="Disordered" evidence="1">
    <location>
        <begin position="1"/>
        <end position="33"/>
    </location>
</feature>
<feature type="region of interest" description="Disordered" evidence="1">
    <location>
        <begin position="87"/>
        <end position="119"/>
    </location>
</feature>
<organism evidence="2 3">
    <name type="scientific">Actinoallomurus iriomotensis</name>
    <dbReference type="NCBI Taxonomy" id="478107"/>
    <lineage>
        <taxon>Bacteria</taxon>
        <taxon>Bacillati</taxon>
        <taxon>Actinomycetota</taxon>
        <taxon>Actinomycetes</taxon>
        <taxon>Streptosporangiales</taxon>
        <taxon>Thermomonosporaceae</taxon>
        <taxon>Actinoallomurus</taxon>
    </lineage>
</organism>
<sequence>MVDGRDIPGGSGPRTYDFERPIHDDPGLRGDPAGGRIVYVGTLETRSNARTRIESAAIGRLKEFSARDITVGQCGAGLAGRAMATDLVDGSSARPSSGEGAHRRMRVASGSNSSMSTAS</sequence>
<feature type="compositionally biased region" description="Basic and acidic residues" evidence="1">
    <location>
        <begin position="16"/>
        <end position="28"/>
    </location>
</feature>
<evidence type="ECO:0000313" key="3">
    <source>
        <dbReference type="Proteomes" id="UP001165135"/>
    </source>
</evidence>
<proteinExistence type="predicted"/>
<dbReference type="AlphaFoldDB" id="A0A9W6RGG9"/>
<name>A0A9W6RGG9_9ACTN</name>
<gene>
    <name evidence="2" type="ORF">Airi01_036610</name>
</gene>
<comment type="caution">
    <text evidence="2">The sequence shown here is derived from an EMBL/GenBank/DDBJ whole genome shotgun (WGS) entry which is preliminary data.</text>
</comment>
<protein>
    <submittedName>
        <fullName evidence="2">Uncharacterized protein</fullName>
    </submittedName>
</protein>
<evidence type="ECO:0000256" key="1">
    <source>
        <dbReference type="SAM" id="MobiDB-lite"/>
    </source>
</evidence>
<dbReference type="Proteomes" id="UP001165135">
    <property type="component" value="Unassembled WGS sequence"/>
</dbReference>
<evidence type="ECO:0000313" key="2">
    <source>
        <dbReference type="EMBL" id="GLY75394.1"/>
    </source>
</evidence>
<feature type="compositionally biased region" description="Low complexity" evidence="1">
    <location>
        <begin position="109"/>
        <end position="119"/>
    </location>
</feature>
<dbReference type="EMBL" id="BSTJ01000004">
    <property type="protein sequence ID" value="GLY75394.1"/>
    <property type="molecule type" value="Genomic_DNA"/>
</dbReference>
<accession>A0A9W6RGG9</accession>